<dbReference type="GeneID" id="14868021"/>
<feature type="compositionally biased region" description="Acidic residues" evidence="1">
    <location>
        <begin position="135"/>
        <end position="169"/>
    </location>
</feature>
<protein>
    <submittedName>
        <fullName evidence="3">U3 snoRNP protein</fullName>
    </submittedName>
</protein>
<accession>F4Q7V2</accession>
<reference evidence="4" key="1">
    <citation type="journal article" date="2011" name="Genome Res.">
        <title>Phylogeny-wide analysis of social amoeba genomes highlights ancient origins for complex intercellular communication.</title>
        <authorList>
            <person name="Heidel A.J."/>
            <person name="Lawal H.M."/>
            <person name="Felder M."/>
            <person name="Schilde C."/>
            <person name="Helps N.R."/>
            <person name="Tunggal B."/>
            <person name="Rivero F."/>
            <person name="John U."/>
            <person name="Schleicher M."/>
            <person name="Eichinger L."/>
            <person name="Platzer M."/>
            <person name="Noegel A.A."/>
            <person name="Schaap P."/>
            <person name="Gloeckner G."/>
        </authorList>
    </citation>
    <scope>NUCLEOTIDE SEQUENCE [LARGE SCALE GENOMIC DNA]</scope>
    <source>
        <strain evidence="4">SH3</strain>
    </source>
</reference>
<evidence type="ECO:0000313" key="4">
    <source>
        <dbReference type="Proteomes" id="UP000007797"/>
    </source>
</evidence>
<gene>
    <name evidence="3" type="primary">sas10</name>
    <name evidence="3" type="ORF">DFA_09521</name>
</gene>
<dbReference type="STRING" id="1054147.F4Q7V2"/>
<proteinExistence type="predicted"/>
<evidence type="ECO:0000259" key="2">
    <source>
        <dbReference type="Pfam" id="PF09368"/>
    </source>
</evidence>
<feature type="region of interest" description="Disordered" evidence="1">
    <location>
        <begin position="258"/>
        <end position="282"/>
    </location>
</feature>
<keyword evidence="4" id="KW-1185">Reference proteome</keyword>
<organism evidence="3 4">
    <name type="scientific">Cavenderia fasciculata</name>
    <name type="common">Slime mold</name>
    <name type="synonym">Dictyostelium fasciculatum</name>
    <dbReference type="NCBI Taxonomy" id="261658"/>
    <lineage>
        <taxon>Eukaryota</taxon>
        <taxon>Amoebozoa</taxon>
        <taxon>Evosea</taxon>
        <taxon>Eumycetozoa</taxon>
        <taxon>Dictyostelia</taxon>
        <taxon>Acytosteliales</taxon>
        <taxon>Cavenderiaceae</taxon>
        <taxon>Cavenderia</taxon>
    </lineage>
</organism>
<feature type="domain" description="Sas10 C-terminal" evidence="2">
    <location>
        <begin position="296"/>
        <end position="365"/>
    </location>
</feature>
<dbReference type="GO" id="GO:0032040">
    <property type="term" value="C:small-subunit processome"/>
    <property type="evidence" value="ECO:0007669"/>
    <property type="project" value="TreeGrafter"/>
</dbReference>
<dbReference type="Pfam" id="PF09368">
    <property type="entry name" value="Sas10"/>
    <property type="match status" value="1"/>
</dbReference>
<dbReference type="PANTHER" id="PTHR13237:SF9">
    <property type="entry name" value="NEUROGUIDIN"/>
    <property type="match status" value="1"/>
</dbReference>
<name>F4Q7V2_CACFS</name>
<dbReference type="InterPro" id="IPR018972">
    <property type="entry name" value="Sas10_C_dom"/>
</dbReference>
<dbReference type="GO" id="GO:0000462">
    <property type="term" value="P:maturation of SSU-rRNA from tricistronic rRNA transcript (SSU-rRNA, 5.8S rRNA, LSU-rRNA)"/>
    <property type="evidence" value="ECO:0007669"/>
    <property type="project" value="TreeGrafter"/>
</dbReference>
<dbReference type="AlphaFoldDB" id="F4Q7V2"/>
<dbReference type="RefSeq" id="XP_004352177.1">
    <property type="nucleotide sequence ID" value="XM_004352125.1"/>
</dbReference>
<evidence type="ECO:0000256" key="1">
    <source>
        <dbReference type="SAM" id="MobiDB-lite"/>
    </source>
</evidence>
<dbReference type="Proteomes" id="UP000007797">
    <property type="component" value="Unassembled WGS sequence"/>
</dbReference>
<dbReference type="OrthoDB" id="19522at2759"/>
<dbReference type="PANTHER" id="PTHR13237">
    <property type="entry name" value="SOMETHING ABOUT SILENCING PROTEIN 10-RELATED"/>
    <property type="match status" value="1"/>
</dbReference>
<sequence>MAKASGTSIKDHPVIDQLVKIRVMLEKIQPLDQKLQYQIEKLLKTAQTGKLSINDKNDPLSFKPDLGSMGDNQEGDEDDEDTRLMNKAGLYQAPRISGNRLVRGGDYEEGEDVRKQKRERKNKEKAVRSSMAQLIEEEYGDAPEELADEMDEMEKEDDAEREQREYEEENLVRLSQSKKDLKKKKPKKLSDGLDDIGDFGDLASITANVGDNDDAKEGKEYLKRKRMEQMMAQLGKTKRSKGDEEVELIDKVKKPKRILPPKAEDDDIPLEDDEPEYDGIPRSEAQYYTEDTDVAGGKRHIDYKMEKNRGLTRIRNPEKSHSRIKYKYQYNAAIKKVNASRSKAQHQGTNYKGTRSVNPNAIRSTPYLH</sequence>
<feature type="region of interest" description="Disordered" evidence="1">
    <location>
        <begin position="48"/>
        <end position="198"/>
    </location>
</feature>
<feature type="region of interest" description="Disordered" evidence="1">
    <location>
        <begin position="337"/>
        <end position="369"/>
    </location>
</feature>
<dbReference type="EMBL" id="GL883025">
    <property type="protein sequence ID" value="EGG15852.1"/>
    <property type="molecule type" value="Genomic_DNA"/>
</dbReference>
<evidence type="ECO:0000313" key="3">
    <source>
        <dbReference type="EMBL" id="EGG15852.1"/>
    </source>
</evidence>
<feature type="compositionally biased region" description="Acidic residues" evidence="1">
    <location>
        <begin position="264"/>
        <end position="277"/>
    </location>
</feature>
<feature type="compositionally biased region" description="Polar residues" evidence="1">
    <location>
        <begin position="339"/>
        <end position="363"/>
    </location>
</feature>
<dbReference type="KEGG" id="dfa:DFA_09521"/>